<evidence type="ECO:0000256" key="1">
    <source>
        <dbReference type="SAM" id="SignalP"/>
    </source>
</evidence>
<evidence type="ECO:0000313" key="3">
    <source>
        <dbReference type="Proteomes" id="UP000295083"/>
    </source>
</evidence>
<gene>
    <name evidence="2" type="ORF">C8035_v007398</name>
</gene>
<proteinExistence type="predicted"/>
<dbReference type="AlphaFoldDB" id="A0A4R8PS64"/>
<feature type="signal peptide" evidence="1">
    <location>
        <begin position="1"/>
        <end position="20"/>
    </location>
</feature>
<keyword evidence="1" id="KW-0732">Signal</keyword>
<evidence type="ECO:0000313" key="2">
    <source>
        <dbReference type="EMBL" id="TDZ28572.1"/>
    </source>
</evidence>
<reference evidence="2 3" key="1">
    <citation type="submission" date="2018-11" db="EMBL/GenBank/DDBJ databases">
        <title>Genome sequence and assembly of Colletotrichum spinosum.</title>
        <authorList>
            <person name="Gan P."/>
            <person name="Shirasu K."/>
        </authorList>
    </citation>
    <scope>NUCLEOTIDE SEQUENCE [LARGE SCALE GENOMIC DNA]</scope>
    <source>
        <strain evidence="2 3">CBS 515.97</strain>
    </source>
</reference>
<comment type="caution">
    <text evidence="2">The sequence shown here is derived from an EMBL/GenBank/DDBJ whole genome shotgun (WGS) entry which is preliminary data.</text>
</comment>
<feature type="chain" id="PRO_5020684381" evidence="1">
    <location>
        <begin position="21"/>
        <end position="87"/>
    </location>
</feature>
<dbReference type="Proteomes" id="UP000295083">
    <property type="component" value="Unassembled WGS sequence"/>
</dbReference>
<accession>A0A4R8PS64</accession>
<sequence>MQITKLLTLTAALLAGAAEASRHKKRPDFVNEKCWLECDDICWGGATTYAKLWKGKQQYSKCQTNCIVGLHFDSCKDLLTKKLPLPK</sequence>
<keyword evidence="3" id="KW-1185">Reference proteome</keyword>
<protein>
    <submittedName>
        <fullName evidence="2">Uncharacterized protein</fullName>
    </submittedName>
</protein>
<name>A0A4R8PS64_9PEZI</name>
<organism evidence="2 3">
    <name type="scientific">Colletotrichum spinosum</name>
    <dbReference type="NCBI Taxonomy" id="1347390"/>
    <lineage>
        <taxon>Eukaryota</taxon>
        <taxon>Fungi</taxon>
        <taxon>Dikarya</taxon>
        <taxon>Ascomycota</taxon>
        <taxon>Pezizomycotina</taxon>
        <taxon>Sordariomycetes</taxon>
        <taxon>Hypocreomycetidae</taxon>
        <taxon>Glomerellales</taxon>
        <taxon>Glomerellaceae</taxon>
        <taxon>Colletotrichum</taxon>
        <taxon>Colletotrichum orbiculare species complex</taxon>
    </lineage>
</organism>
<dbReference type="EMBL" id="QAPG01000834">
    <property type="protein sequence ID" value="TDZ28572.1"/>
    <property type="molecule type" value="Genomic_DNA"/>
</dbReference>